<keyword evidence="6" id="KW-0274">FAD</keyword>
<dbReference type="SUPFAM" id="SSF63380">
    <property type="entry name" value="Riboflavin synthase domain-like"/>
    <property type="match status" value="1"/>
</dbReference>
<dbReference type="GO" id="GO:0010181">
    <property type="term" value="F:FMN binding"/>
    <property type="evidence" value="ECO:0007669"/>
    <property type="project" value="TreeGrafter"/>
</dbReference>
<feature type="domain" description="FAD-binding FR-type" evidence="11">
    <location>
        <begin position="30"/>
        <end position="247"/>
    </location>
</feature>
<evidence type="ECO:0000256" key="8">
    <source>
        <dbReference type="ARBA" id="ARBA00023002"/>
    </source>
</evidence>
<evidence type="ECO:0000256" key="5">
    <source>
        <dbReference type="ARBA" id="ARBA00022643"/>
    </source>
</evidence>
<dbReference type="Gene3D" id="3.40.50.80">
    <property type="entry name" value="Nucleotide-binding domain of ferredoxin-NADP reductase (FNR) module"/>
    <property type="match status" value="1"/>
</dbReference>
<dbReference type="FunFam" id="3.40.50.80:FF:000001">
    <property type="entry name" value="NADPH--cytochrome P450 reductase 1"/>
    <property type="match status" value="1"/>
</dbReference>
<evidence type="ECO:0000256" key="1">
    <source>
        <dbReference type="ARBA" id="ARBA00001917"/>
    </source>
</evidence>
<keyword evidence="7" id="KW-0521">NADP</keyword>
<accession>A0AAE6W1R2</accession>
<dbReference type="GO" id="GO:0050660">
    <property type="term" value="F:flavin adenine dinucleotide binding"/>
    <property type="evidence" value="ECO:0007669"/>
    <property type="project" value="TreeGrafter"/>
</dbReference>
<evidence type="ECO:0000256" key="4">
    <source>
        <dbReference type="ARBA" id="ARBA00022630"/>
    </source>
</evidence>
<reference evidence="12" key="1">
    <citation type="submission" date="2018-05" db="EMBL/GenBank/DDBJ databases">
        <title>Complete genome sequnece of Akkermansia muciniphila EB-AMDK-40.</title>
        <authorList>
            <person name="Nam Y.-D."/>
            <person name="Chung W.-H."/>
            <person name="Park Y.S."/>
            <person name="Kang J."/>
        </authorList>
    </citation>
    <scope>NUCLEOTIDE SEQUENCE</scope>
    <source>
        <strain evidence="12">EB-AMDK-40</strain>
    </source>
</reference>
<keyword evidence="8" id="KW-0560">Oxidoreductase</keyword>
<dbReference type="Pfam" id="PF00175">
    <property type="entry name" value="NAD_binding_1"/>
    <property type="match status" value="1"/>
</dbReference>
<dbReference type="InterPro" id="IPR003097">
    <property type="entry name" value="CysJ-like_FAD-binding"/>
</dbReference>
<sequence length="397" mass="43951">MGRRSHPLVISVIPFQKLTLHMTTEPYGKKNPFPAPVLSVKHLTGEGSPKETIHIEYSLDGAGMVYVAGDALAVIPSNDSSLVDALIEKLGLSPDSQVPTPEGGAASLRDALINCYDITNVNKALLTKWATASGSQELETLLAGDKDALSDFLWGRDVLDLATEYPASFESAEAFVGILKKIMPRLYSIASSPNAHPEEVHLCVGAVRYTARDRKRGGVCSTYMADRLQPGHTARVFVHTNKNFRLPEDGDTPIIMVGPGTGIAPFRAFWEERIASGDKGGNWLFFGNPYKATDFCYEDELAKLTADGRLKLSVAWSRDQEKKVYVQHLMVQEGEELWKWLENGACFYVCGDASRMAKDVDAALHEVIQTWGHKTPEEAAEYVADMKQHRRYQRDVY</sequence>
<dbReference type="GO" id="GO:0004783">
    <property type="term" value="F:sulfite reductase (NADPH) activity"/>
    <property type="evidence" value="ECO:0007669"/>
    <property type="project" value="UniProtKB-EC"/>
</dbReference>
<keyword evidence="5" id="KW-0288">FMN</keyword>
<evidence type="ECO:0000313" key="13">
    <source>
        <dbReference type="Proteomes" id="UP000642553"/>
    </source>
</evidence>
<dbReference type="EC" id="1.8.1.2" evidence="3"/>
<gene>
    <name evidence="12" type="ORF">DMI76_03950</name>
</gene>
<dbReference type="Gene3D" id="2.40.30.10">
    <property type="entry name" value="Translation factors"/>
    <property type="match status" value="1"/>
</dbReference>
<comment type="cofactor">
    <cofactor evidence="2">
        <name>FAD</name>
        <dbReference type="ChEBI" id="CHEBI:57692"/>
    </cofactor>
</comment>
<keyword evidence="4" id="KW-0285">Flavoprotein</keyword>
<dbReference type="CDD" id="cd06199">
    <property type="entry name" value="SiR"/>
    <property type="match status" value="1"/>
</dbReference>
<dbReference type="InterPro" id="IPR023173">
    <property type="entry name" value="NADPH_Cyt_P450_Rdtase_alpha"/>
</dbReference>
<comment type="catalytic activity">
    <reaction evidence="10">
        <text>hydrogen sulfide + 3 NADP(+) + 3 H2O = sulfite + 3 NADPH + 4 H(+)</text>
        <dbReference type="Rhea" id="RHEA:13801"/>
        <dbReference type="ChEBI" id="CHEBI:15377"/>
        <dbReference type="ChEBI" id="CHEBI:15378"/>
        <dbReference type="ChEBI" id="CHEBI:17359"/>
        <dbReference type="ChEBI" id="CHEBI:29919"/>
        <dbReference type="ChEBI" id="CHEBI:57783"/>
        <dbReference type="ChEBI" id="CHEBI:58349"/>
        <dbReference type="EC" id="1.8.1.2"/>
    </reaction>
</comment>
<dbReference type="PANTHER" id="PTHR19384">
    <property type="entry name" value="NITRIC OXIDE SYNTHASE-RELATED"/>
    <property type="match status" value="1"/>
</dbReference>
<evidence type="ECO:0000256" key="6">
    <source>
        <dbReference type="ARBA" id="ARBA00022827"/>
    </source>
</evidence>
<dbReference type="InterPro" id="IPR001709">
    <property type="entry name" value="Flavoprot_Pyr_Nucl_cyt_Rdtase"/>
</dbReference>
<dbReference type="PRINTS" id="PR00371">
    <property type="entry name" value="FPNCR"/>
</dbReference>
<dbReference type="InterPro" id="IPR039261">
    <property type="entry name" value="FNR_nucleotide-bd"/>
</dbReference>
<evidence type="ECO:0000256" key="10">
    <source>
        <dbReference type="ARBA" id="ARBA00052219"/>
    </source>
</evidence>
<evidence type="ECO:0000256" key="2">
    <source>
        <dbReference type="ARBA" id="ARBA00001974"/>
    </source>
</evidence>
<dbReference type="NCBIfam" id="NF004859">
    <property type="entry name" value="PRK06214.1"/>
    <property type="match status" value="1"/>
</dbReference>
<evidence type="ECO:0000256" key="7">
    <source>
        <dbReference type="ARBA" id="ARBA00022857"/>
    </source>
</evidence>
<dbReference type="Gene3D" id="1.20.990.10">
    <property type="entry name" value="NADPH-cytochrome p450 Reductase, Chain A, domain 3"/>
    <property type="match status" value="1"/>
</dbReference>
<keyword evidence="9" id="KW-0198">Cysteine biosynthesis</keyword>
<dbReference type="InterPro" id="IPR001433">
    <property type="entry name" value="OxRdtase_FAD/NAD-bd"/>
</dbReference>
<evidence type="ECO:0000259" key="11">
    <source>
        <dbReference type="PROSITE" id="PS51384"/>
    </source>
</evidence>
<dbReference type="GO" id="GO:0005829">
    <property type="term" value="C:cytosol"/>
    <property type="evidence" value="ECO:0007669"/>
    <property type="project" value="TreeGrafter"/>
</dbReference>
<organism evidence="12 13">
    <name type="scientific">Akkermansia massiliensis</name>
    <dbReference type="NCBI Taxonomy" id="2927224"/>
    <lineage>
        <taxon>Bacteria</taxon>
        <taxon>Pseudomonadati</taxon>
        <taxon>Verrucomicrobiota</taxon>
        <taxon>Verrucomicrobiia</taxon>
        <taxon>Verrucomicrobiales</taxon>
        <taxon>Akkermansiaceae</taxon>
        <taxon>Akkermansia</taxon>
    </lineage>
</organism>
<dbReference type="InterPro" id="IPR017927">
    <property type="entry name" value="FAD-bd_FR_type"/>
</dbReference>
<dbReference type="EMBL" id="CP029701">
    <property type="protein sequence ID" value="QHV62579.1"/>
    <property type="molecule type" value="Genomic_DNA"/>
</dbReference>
<dbReference type="Pfam" id="PF00667">
    <property type="entry name" value="FAD_binding_1"/>
    <property type="match status" value="1"/>
</dbReference>
<evidence type="ECO:0000256" key="9">
    <source>
        <dbReference type="ARBA" id="ARBA00023192"/>
    </source>
</evidence>
<proteinExistence type="predicted"/>
<protein>
    <recommendedName>
        <fullName evidence="3">assimilatory sulfite reductase (NADPH)</fullName>
        <ecNumber evidence="3">1.8.1.2</ecNumber>
    </recommendedName>
</protein>
<evidence type="ECO:0000256" key="3">
    <source>
        <dbReference type="ARBA" id="ARBA00012604"/>
    </source>
</evidence>
<dbReference type="GO" id="GO:0019344">
    <property type="term" value="P:cysteine biosynthetic process"/>
    <property type="evidence" value="ECO:0007669"/>
    <property type="project" value="UniProtKB-KW"/>
</dbReference>
<dbReference type="PANTHER" id="PTHR19384:SF128">
    <property type="entry name" value="NADPH OXIDOREDUCTASE A"/>
    <property type="match status" value="1"/>
</dbReference>
<dbReference type="InterPro" id="IPR017938">
    <property type="entry name" value="Riboflavin_synthase-like_b-brl"/>
</dbReference>
<keyword evidence="9" id="KW-0028">Amino-acid biosynthesis</keyword>
<dbReference type="PROSITE" id="PS51384">
    <property type="entry name" value="FAD_FR"/>
    <property type="match status" value="1"/>
</dbReference>
<name>A0AAE6W1R2_9BACT</name>
<dbReference type="AlphaFoldDB" id="A0AAE6W1R2"/>
<dbReference type="SUPFAM" id="SSF52343">
    <property type="entry name" value="Ferredoxin reductase-like, C-terminal NADP-linked domain"/>
    <property type="match status" value="1"/>
</dbReference>
<evidence type="ECO:0000313" key="12">
    <source>
        <dbReference type="EMBL" id="QHV62579.1"/>
    </source>
</evidence>
<dbReference type="Proteomes" id="UP000642553">
    <property type="component" value="Chromosome"/>
</dbReference>
<comment type="cofactor">
    <cofactor evidence="1">
        <name>FMN</name>
        <dbReference type="ChEBI" id="CHEBI:58210"/>
    </cofactor>
</comment>